<dbReference type="InterPro" id="IPR023214">
    <property type="entry name" value="HAD_sf"/>
</dbReference>
<accession>A0A4Z1DXR3</accession>
<dbReference type="InterPro" id="IPR023299">
    <property type="entry name" value="ATPase_P-typ_cyto_dom_N"/>
</dbReference>
<dbReference type="SUPFAM" id="SSF81653">
    <property type="entry name" value="Calcium ATPase, transduction domain A"/>
    <property type="match status" value="1"/>
</dbReference>
<evidence type="ECO:0000259" key="7">
    <source>
        <dbReference type="Pfam" id="PF00122"/>
    </source>
</evidence>
<evidence type="ECO:0000256" key="4">
    <source>
        <dbReference type="ARBA" id="ARBA00022989"/>
    </source>
</evidence>
<dbReference type="SFLD" id="SFLDG00002">
    <property type="entry name" value="C1.7:_P-type_atpase_like"/>
    <property type="match status" value="1"/>
</dbReference>
<keyword evidence="3" id="KW-1278">Translocase</keyword>
<dbReference type="SFLD" id="SFLDS00003">
    <property type="entry name" value="Haloacid_Dehalogenase"/>
    <property type="match status" value="1"/>
</dbReference>
<dbReference type="PANTHER" id="PTHR42861">
    <property type="entry name" value="CALCIUM-TRANSPORTING ATPASE"/>
    <property type="match status" value="1"/>
</dbReference>
<dbReference type="CDD" id="cd02609">
    <property type="entry name" value="P-type_ATPase"/>
    <property type="match status" value="1"/>
</dbReference>
<dbReference type="Gene3D" id="3.40.1110.10">
    <property type="entry name" value="Calcium-transporting ATPase, cytoplasmic domain N"/>
    <property type="match status" value="1"/>
</dbReference>
<dbReference type="SUPFAM" id="SSF81660">
    <property type="entry name" value="Metal cation-transporting ATPase, ATP-binding domain N"/>
    <property type="match status" value="1"/>
</dbReference>
<dbReference type="InterPro" id="IPR023298">
    <property type="entry name" value="ATPase_P-typ_TM_dom_sf"/>
</dbReference>
<name>A0A4Z1DXR3_9STRE</name>
<dbReference type="Gene3D" id="1.20.1110.10">
    <property type="entry name" value="Calcium-transporting ATPase, transmembrane domain"/>
    <property type="match status" value="1"/>
</dbReference>
<dbReference type="AlphaFoldDB" id="A0A4Z1DXR3"/>
<protein>
    <submittedName>
        <fullName evidence="8">HAD family hydrolase</fullName>
    </submittedName>
</protein>
<feature type="transmembrane region" description="Helical" evidence="6">
    <location>
        <begin position="257"/>
        <end position="275"/>
    </location>
</feature>
<evidence type="ECO:0000313" key="8">
    <source>
        <dbReference type="EMBL" id="TGN91558.1"/>
    </source>
</evidence>
<dbReference type="Gene3D" id="2.70.150.10">
    <property type="entry name" value="Calcium-transporting ATPase, cytoplasmic transduction domain A"/>
    <property type="match status" value="1"/>
</dbReference>
<feature type="transmembrane region" description="Helical" evidence="6">
    <location>
        <begin position="696"/>
        <end position="715"/>
    </location>
</feature>
<evidence type="ECO:0000256" key="2">
    <source>
        <dbReference type="ARBA" id="ARBA00022692"/>
    </source>
</evidence>
<dbReference type="SUPFAM" id="SSF56784">
    <property type="entry name" value="HAD-like"/>
    <property type="match status" value="1"/>
</dbReference>
<gene>
    <name evidence="8" type="ORF">E5S68_00935</name>
</gene>
<dbReference type="PROSITE" id="PS00154">
    <property type="entry name" value="ATPASE_E1_E2"/>
    <property type="match status" value="1"/>
</dbReference>
<evidence type="ECO:0000313" key="9">
    <source>
        <dbReference type="Proteomes" id="UP000297986"/>
    </source>
</evidence>
<feature type="transmembrane region" description="Helical" evidence="6">
    <location>
        <begin position="722"/>
        <end position="739"/>
    </location>
</feature>
<keyword evidence="4 6" id="KW-1133">Transmembrane helix</keyword>
<feature type="transmembrane region" description="Helical" evidence="6">
    <location>
        <begin position="621"/>
        <end position="645"/>
    </location>
</feature>
<dbReference type="SUPFAM" id="SSF81665">
    <property type="entry name" value="Calcium ATPase, transmembrane domain M"/>
    <property type="match status" value="1"/>
</dbReference>
<evidence type="ECO:0000256" key="3">
    <source>
        <dbReference type="ARBA" id="ARBA00022967"/>
    </source>
</evidence>
<dbReference type="OrthoDB" id="9760364at2"/>
<dbReference type="GO" id="GO:0005524">
    <property type="term" value="F:ATP binding"/>
    <property type="evidence" value="ECO:0007669"/>
    <property type="project" value="InterPro"/>
</dbReference>
<dbReference type="GO" id="GO:0016020">
    <property type="term" value="C:membrane"/>
    <property type="evidence" value="ECO:0007669"/>
    <property type="project" value="UniProtKB-SubCell"/>
</dbReference>
<dbReference type="RefSeq" id="WP_135781968.1">
    <property type="nucleotide sequence ID" value="NZ_MRXY01000012.1"/>
</dbReference>
<dbReference type="NCBIfam" id="TIGR01494">
    <property type="entry name" value="ATPase_P-type"/>
    <property type="match status" value="2"/>
</dbReference>
<dbReference type="InterPro" id="IPR059000">
    <property type="entry name" value="ATPase_P-type_domA"/>
</dbReference>
<proteinExistence type="predicted"/>
<sequence>MEVKDIKGLSHEEVRKKIQRGQTNEFKANTSTSTWQIIKRNVFTLFNALNFVIALALVAVQAWSNLVFFAVICFNALSGIATELRAKRMIDKLNLMSKELVTVIRGGEEESIAPEEIVLGDTIKLSAGDQIPSDSVVQIGIAEVNEAMLTGESDLVLKEEGSELLSGSFLASGQVYARVRRVGANNYANKLMAEAKTLKPINSRILYNLAKISSFTGKIIIPFGIALFCEALLIKMLPVKDAVITSSTALLGMLPKGIALLTVTSLLTAVVKLGMRKVLVQEMYSVETLARVDTLCLDKTGTITQGKMTVQGIHSLSEHFSKETIEVILSAYMQNSEDSNPTAQAIRKAYGDLEHAYTAENIIPFSSDRKWGSMTLSNLGTVYLGAPEILLKETPQAVLEAQARGSRVLILGHSGEAIDMHDLTLPSNVAGIGVIEIHDPIREGVSETLDYLRSQDVDLKIISGDNPVTVSYIAKGAGFDSYDSYVDCSKIGDDELVDLAETTAIFGRVSPHQKKLLIQTLKAAGRTTAMTGDGVNDILALREADCSIVMAEGDPATRQIANLVLLNSDFNDVPEILFEGRRVVNNIGRIAPIFFIKTIYSFILAIICIASALFFDVNYLLIFPFIPIQITLIDQFVEGFPPFVLTFERNIKPVEKHFLRRSLQLALPNALMVVFSVLFVRLWGTYHGWSSLDMSTLTYYLLGSIGFLSVIRACLPLNIWRGLLIIFSVCGFYLSAFYLKGLIEIATLTAVTFPVYLALMSLFTGSFILATIFQKYEFN</sequence>
<keyword evidence="8" id="KW-0378">Hydrolase</keyword>
<keyword evidence="5 6" id="KW-0472">Membrane</keyword>
<feature type="transmembrane region" description="Helical" evidence="6">
    <location>
        <begin position="590"/>
        <end position="615"/>
    </location>
</feature>
<reference evidence="8 9" key="1">
    <citation type="submission" date="2019-04" db="EMBL/GenBank/DDBJ databases">
        <title>Genome sequencing of Streptococcus rubneri DSM 26920(T).</title>
        <authorList>
            <person name="Kook J.-K."/>
            <person name="Park S.-N."/>
            <person name="Lim Y.K."/>
        </authorList>
    </citation>
    <scope>NUCLEOTIDE SEQUENCE [LARGE SCALE GENOMIC DNA]</scope>
    <source>
        <strain evidence="8 9">DSM 26920</strain>
    </source>
</reference>
<comment type="subcellular location">
    <subcellularLocation>
        <location evidence="1">Membrane</location>
        <topology evidence="1">Multi-pass membrane protein</topology>
    </subcellularLocation>
</comment>
<dbReference type="Pfam" id="PF00122">
    <property type="entry name" value="E1-E2_ATPase"/>
    <property type="match status" value="1"/>
</dbReference>
<feature type="domain" description="P-type ATPase A" evidence="7">
    <location>
        <begin position="96"/>
        <end position="194"/>
    </location>
</feature>
<feature type="transmembrane region" description="Helical" evidence="6">
    <location>
        <begin position="745"/>
        <end position="773"/>
    </location>
</feature>
<dbReference type="InterPro" id="IPR001757">
    <property type="entry name" value="P_typ_ATPase"/>
</dbReference>
<dbReference type="InterPro" id="IPR008250">
    <property type="entry name" value="ATPase_P-typ_transduc_dom_A_sf"/>
</dbReference>
<dbReference type="InterPro" id="IPR018303">
    <property type="entry name" value="ATPase_P-typ_P_site"/>
</dbReference>
<dbReference type="GO" id="GO:0016887">
    <property type="term" value="F:ATP hydrolysis activity"/>
    <property type="evidence" value="ECO:0007669"/>
    <property type="project" value="InterPro"/>
</dbReference>
<dbReference type="Proteomes" id="UP000297986">
    <property type="component" value="Unassembled WGS sequence"/>
</dbReference>
<dbReference type="EMBL" id="SRRP01000001">
    <property type="protein sequence ID" value="TGN91558.1"/>
    <property type="molecule type" value="Genomic_DNA"/>
</dbReference>
<dbReference type="PRINTS" id="PR00119">
    <property type="entry name" value="CATATPASE"/>
</dbReference>
<dbReference type="InterPro" id="IPR036412">
    <property type="entry name" value="HAD-like_sf"/>
</dbReference>
<keyword evidence="9" id="KW-1185">Reference proteome</keyword>
<evidence type="ECO:0000256" key="6">
    <source>
        <dbReference type="SAM" id="Phobius"/>
    </source>
</evidence>
<feature type="transmembrane region" description="Helical" evidence="6">
    <location>
        <begin position="665"/>
        <end position="684"/>
    </location>
</feature>
<dbReference type="Pfam" id="PF00702">
    <property type="entry name" value="Hydrolase"/>
    <property type="match status" value="1"/>
</dbReference>
<keyword evidence="2 6" id="KW-0812">Transmembrane</keyword>
<evidence type="ECO:0000256" key="1">
    <source>
        <dbReference type="ARBA" id="ARBA00004141"/>
    </source>
</evidence>
<comment type="caution">
    <text evidence="8">The sequence shown here is derived from an EMBL/GenBank/DDBJ whole genome shotgun (WGS) entry which is preliminary data.</text>
</comment>
<organism evidence="8 9">
    <name type="scientific">Streptococcus rubneri</name>
    <dbReference type="NCBI Taxonomy" id="1234680"/>
    <lineage>
        <taxon>Bacteria</taxon>
        <taxon>Bacillati</taxon>
        <taxon>Bacillota</taxon>
        <taxon>Bacilli</taxon>
        <taxon>Lactobacillales</taxon>
        <taxon>Streptococcaceae</taxon>
        <taxon>Streptococcus</taxon>
    </lineage>
</organism>
<dbReference type="InterPro" id="IPR044492">
    <property type="entry name" value="P_typ_ATPase_HD_dom"/>
</dbReference>
<feature type="transmembrane region" description="Helical" evidence="6">
    <location>
        <begin position="42"/>
        <end position="60"/>
    </location>
</feature>
<dbReference type="Gene3D" id="3.40.50.1000">
    <property type="entry name" value="HAD superfamily/HAD-like"/>
    <property type="match status" value="1"/>
</dbReference>
<evidence type="ECO:0000256" key="5">
    <source>
        <dbReference type="ARBA" id="ARBA00023136"/>
    </source>
</evidence>
<dbReference type="SFLD" id="SFLDF00027">
    <property type="entry name" value="p-type_atpase"/>
    <property type="match status" value="1"/>
</dbReference>
<feature type="transmembrane region" description="Helical" evidence="6">
    <location>
        <begin position="66"/>
        <end position="86"/>
    </location>
</feature>
<feature type="transmembrane region" description="Helical" evidence="6">
    <location>
        <begin position="219"/>
        <end position="237"/>
    </location>
</feature>